<dbReference type="PROSITE" id="PS51471">
    <property type="entry name" value="FE2OG_OXY"/>
    <property type="match status" value="1"/>
</dbReference>
<dbReference type="InterPro" id="IPR032854">
    <property type="entry name" value="ALKBH3"/>
</dbReference>
<name>A0AAP4TWR0_9GAMM</name>
<dbReference type="Gene3D" id="2.60.120.590">
    <property type="entry name" value="Alpha-ketoglutarate-dependent dioxygenase AlkB-like"/>
    <property type="match status" value="1"/>
</dbReference>
<evidence type="ECO:0000313" key="2">
    <source>
        <dbReference type="EMBL" id="MDO6671065.1"/>
    </source>
</evidence>
<keyword evidence="2" id="KW-0223">Dioxygenase</keyword>
<dbReference type="InterPro" id="IPR005123">
    <property type="entry name" value="Oxoglu/Fe-dep_dioxygenase_dom"/>
</dbReference>
<sequence>MTTPSAGDDLFAALSTSDSTSAADGAARQTAADGSALAARPRELPEDWLTLAHGWYRHPLHPLYLKPRALTPLQADQALVTLEGDLDWQRPSLSVHGKTHPIPRRQVWMGDIGARYRYSGSLFEPNPWHLTAWQLGELSRHAINHELSPQRDDLGRNEPVIPEHFNSLLANRYADGADRMGWHSDNEPELGTRPIVLAISLGRERPLRFKGHPRSPYADTPAFNLWLPHGSLLVMGRGCQDRLHHALPPRKLEGLRISLTYRQLLTPSR</sequence>
<comment type="caution">
    <text evidence="2">The sequence shown here is derived from an EMBL/GenBank/DDBJ whole genome shotgun (WGS) entry which is preliminary data.</text>
</comment>
<accession>A0AAP4TWR0</accession>
<keyword evidence="2" id="KW-0560">Oxidoreductase</keyword>
<gene>
    <name evidence="2" type="ORF">Q4535_02935</name>
</gene>
<dbReference type="PANTHER" id="PTHR31212:SF4">
    <property type="entry name" value="ALPHA-KETOGLUTARATE-DEPENDENT DIOXYGENASE ALKB HOMOLOG 3"/>
    <property type="match status" value="1"/>
</dbReference>
<dbReference type="InterPro" id="IPR027450">
    <property type="entry name" value="AlkB-like"/>
</dbReference>
<feature type="domain" description="Fe2OG dioxygenase" evidence="1">
    <location>
        <begin position="164"/>
        <end position="265"/>
    </location>
</feature>
<dbReference type="InterPro" id="IPR037151">
    <property type="entry name" value="AlkB-like_sf"/>
</dbReference>
<proteinExistence type="predicted"/>
<reference evidence="2" key="1">
    <citation type="submission" date="2023-07" db="EMBL/GenBank/DDBJ databases">
        <title>Genome content predicts the carbon catabolic preferences of heterotrophic bacteria.</title>
        <authorList>
            <person name="Gralka M."/>
        </authorList>
    </citation>
    <scope>NUCLEOTIDE SEQUENCE</scope>
    <source>
        <strain evidence="2">C2R13</strain>
    </source>
</reference>
<dbReference type="SUPFAM" id="SSF51197">
    <property type="entry name" value="Clavaminate synthase-like"/>
    <property type="match status" value="1"/>
</dbReference>
<dbReference type="Proteomes" id="UP001170481">
    <property type="component" value="Unassembled WGS sequence"/>
</dbReference>
<dbReference type="PANTHER" id="PTHR31212">
    <property type="entry name" value="ALPHA-KETOGLUTARATE-DEPENDENT DIOXYGENASE ALKB HOMOLOG 3"/>
    <property type="match status" value="1"/>
</dbReference>
<dbReference type="GO" id="GO:0051213">
    <property type="term" value="F:dioxygenase activity"/>
    <property type="evidence" value="ECO:0007669"/>
    <property type="project" value="UniProtKB-KW"/>
</dbReference>
<dbReference type="GO" id="GO:0006307">
    <property type="term" value="P:DNA alkylation repair"/>
    <property type="evidence" value="ECO:0007669"/>
    <property type="project" value="InterPro"/>
</dbReference>
<dbReference type="RefSeq" id="WP_303592877.1">
    <property type="nucleotide sequence ID" value="NZ_JAUORK010000003.1"/>
</dbReference>
<organism evidence="2 3">
    <name type="scientific">Cobetia amphilecti</name>
    <dbReference type="NCBI Taxonomy" id="1055104"/>
    <lineage>
        <taxon>Bacteria</taxon>
        <taxon>Pseudomonadati</taxon>
        <taxon>Pseudomonadota</taxon>
        <taxon>Gammaproteobacteria</taxon>
        <taxon>Oceanospirillales</taxon>
        <taxon>Halomonadaceae</taxon>
        <taxon>Cobetia</taxon>
    </lineage>
</organism>
<evidence type="ECO:0000313" key="3">
    <source>
        <dbReference type="Proteomes" id="UP001170481"/>
    </source>
</evidence>
<evidence type="ECO:0000259" key="1">
    <source>
        <dbReference type="PROSITE" id="PS51471"/>
    </source>
</evidence>
<dbReference type="EMBL" id="JAUORK010000003">
    <property type="protein sequence ID" value="MDO6671065.1"/>
    <property type="molecule type" value="Genomic_DNA"/>
</dbReference>
<dbReference type="AlphaFoldDB" id="A0AAP4TWR0"/>
<protein>
    <submittedName>
        <fullName evidence="2">Alpha-ketoglutarate-dependent dioxygenase AlkB</fullName>
    </submittedName>
</protein>
<dbReference type="Pfam" id="PF13532">
    <property type="entry name" value="2OG-FeII_Oxy_2"/>
    <property type="match status" value="1"/>
</dbReference>